<sequence>MTTHDPDHAETPAPPLTRRELRALRESGVLPVVGAETTTVVVPQEPERIESADTSGAPEVPSVPTAPPTIDLRAPLVPEPTPSDVLTARAGRNVPVAVGVGVGLVIALVASLFLRKEVFGLFALATVAGALIELRAALARQSITLPVLPILVGAVGMFVSAYLAGPEALLVSFVLTAGGVVVWCALDGGGLRVLRNATAAIFVAAYVPFLASFLALALAADDGEWRVLIVVVLVVACDTGGWAAGVTMGRHALAPSISPKKSWEGLAGSTALAVLVGSILVPLVLDATWWVGALVGVLTVVAGLVGDLGESLIKRDLGMKDMGDSIPGHGGILDRVDALLVAAPVVVTALALAAPAL</sequence>
<evidence type="ECO:0000256" key="18">
    <source>
        <dbReference type="RuleBase" id="RU003938"/>
    </source>
</evidence>
<gene>
    <name evidence="21" type="ORF">SERN_0123</name>
</gene>
<keyword evidence="11 18" id="KW-0812">Transmembrane</keyword>
<keyword evidence="12 18" id="KW-0548">Nucleotidyltransferase</keyword>
<organism evidence="21 22">
    <name type="scientific">Serinibacter arcticus</name>
    <dbReference type="NCBI Taxonomy" id="1655435"/>
    <lineage>
        <taxon>Bacteria</taxon>
        <taxon>Bacillati</taxon>
        <taxon>Actinomycetota</taxon>
        <taxon>Actinomycetes</taxon>
        <taxon>Micrococcales</taxon>
        <taxon>Beutenbergiaceae</taxon>
        <taxon>Serinibacter</taxon>
    </lineage>
</organism>
<feature type="transmembrane region" description="Helical" evidence="20">
    <location>
        <begin position="338"/>
        <end position="356"/>
    </location>
</feature>
<dbReference type="UniPathway" id="UPA00557">
    <property type="reaction ID" value="UER00614"/>
</dbReference>
<evidence type="ECO:0000256" key="12">
    <source>
        <dbReference type="ARBA" id="ARBA00022695"/>
    </source>
</evidence>
<keyword evidence="15 20" id="KW-0472">Membrane</keyword>
<keyword evidence="10 18" id="KW-0808">Transferase</keyword>
<name>A0A4Z1E914_9MICO</name>
<accession>A0A4Z1E914</accession>
<evidence type="ECO:0000256" key="20">
    <source>
        <dbReference type="SAM" id="Phobius"/>
    </source>
</evidence>
<keyword evidence="14" id="KW-0443">Lipid metabolism</keyword>
<evidence type="ECO:0000256" key="15">
    <source>
        <dbReference type="ARBA" id="ARBA00023136"/>
    </source>
</evidence>
<comment type="similarity">
    <text evidence="5 18">Belongs to the CDS family.</text>
</comment>
<feature type="transmembrane region" description="Helical" evidence="20">
    <location>
        <begin position="289"/>
        <end position="309"/>
    </location>
</feature>
<keyword evidence="17" id="KW-1208">Phospholipid metabolism</keyword>
<reference evidence="21 22" key="1">
    <citation type="submission" date="2018-11" db="EMBL/GenBank/DDBJ databases">
        <title>Complete genome sequencing of the Actinobacteria Serinibacter sp. K3-2.</title>
        <authorList>
            <person name="Rakitin A.L."/>
            <person name="Beletsky A.V."/>
            <person name="Mardanov A.V."/>
            <person name="Ravin N.V."/>
            <person name="Gromova A.S."/>
            <person name="Filippova S.N."/>
            <person name="Gal'Chenko V.F."/>
        </authorList>
    </citation>
    <scope>NUCLEOTIDE SEQUENCE [LARGE SCALE GENOMIC DNA]</scope>
    <source>
        <strain evidence="21 22">K3-2</strain>
    </source>
</reference>
<evidence type="ECO:0000256" key="5">
    <source>
        <dbReference type="ARBA" id="ARBA00010185"/>
    </source>
</evidence>
<dbReference type="AlphaFoldDB" id="A0A4Z1E914"/>
<evidence type="ECO:0000256" key="8">
    <source>
        <dbReference type="ARBA" id="ARBA00022475"/>
    </source>
</evidence>
<comment type="catalytic activity">
    <reaction evidence="1 18">
        <text>a 1,2-diacyl-sn-glycero-3-phosphate + CTP + H(+) = a CDP-1,2-diacyl-sn-glycerol + diphosphate</text>
        <dbReference type="Rhea" id="RHEA:16229"/>
        <dbReference type="ChEBI" id="CHEBI:15378"/>
        <dbReference type="ChEBI" id="CHEBI:33019"/>
        <dbReference type="ChEBI" id="CHEBI:37563"/>
        <dbReference type="ChEBI" id="CHEBI:58332"/>
        <dbReference type="ChEBI" id="CHEBI:58608"/>
        <dbReference type="EC" id="2.7.7.41"/>
    </reaction>
</comment>
<comment type="subcellular location">
    <subcellularLocation>
        <location evidence="2">Cell membrane</location>
        <topology evidence="2">Multi-pass membrane protein</topology>
    </subcellularLocation>
</comment>
<evidence type="ECO:0000256" key="6">
    <source>
        <dbReference type="ARBA" id="ARBA00012487"/>
    </source>
</evidence>
<evidence type="ECO:0000256" key="1">
    <source>
        <dbReference type="ARBA" id="ARBA00001698"/>
    </source>
</evidence>
<dbReference type="PROSITE" id="PS01315">
    <property type="entry name" value="CDS"/>
    <property type="match status" value="1"/>
</dbReference>
<dbReference type="OrthoDB" id="9799199at2"/>
<feature type="transmembrane region" description="Helical" evidence="20">
    <location>
        <begin position="169"/>
        <end position="186"/>
    </location>
</feature>
<evidence type="ECO:0000256" key="2">
    <source>
        <dbReference type="ARBA" id="ARBA00004651"/>
    </source>
</evidence>
<comment type="pathway">
    <text evidence="4">Lipid metabolism.</text>
</comment>
<feature type="transmembrane region" description="Helical" evidence="20">
    <location>
        <begin position="198"/>
        <end position="219"/>
    </location>
</feature>
<dbReference type="GO" id="GO:0016024">
    <property type="term" value="P:CDP-diacylglycerol biosynthetic process"/>
    <property type="evidence" value="ECO:0007669"/>
    <property type="project" value="UniProtKB-UniPathway"/>
</dbReference>
<feature type="transmembrane region" description="Helical" evidence="20">
    <location>
        <begin position="119"/>
        <end position="138"/>
    </location>
</feature>
<keyword evidence="16" id="KW-0594">Phospholipid biosynthesis</keyword>
<evidence type="ECO:0000256" key="13">
    <source>
        <dbReference type="ARBA" id="ARBA00022989"/>
    </source>
</evidence>
<feature type="transmembrane region" description="Helical" evidence="20">
    <location>
        <begin position="94"/>
        <end position="113"/>
    </location>
</feature>
<evidence type="ECO:0000256" key="9">
    <source>
        <dbReference type="ARBA" id="ARBA00022516"/>
    </source>
</evidence>
<evidence type="ECO:0000256" key="14">
    <source>
        <dbReference type="ARBA" id="ARBA00023098"/>
    </source>
</evidence>
<dbReference type="Proteomes" id="UP000297318">
    <property type="component" value="Unassembled WGS sequence"/>
</dbReference>
<dbReference type="RefSeq" id="WP_135848217.1">
    <property type="nucleotide sequence ID" value="NZ_RHPJ01000001.1"/>
</dbReference>
<proteinExistence type="inferred from homology"/>
<comment type="caution">
    <text evidence="21">The sequence shown here is derived from an EMBL/GenBank/DDBJ whole genome shotgun (WGS) entry which is preliminary data.</text>
</comment>
<dbReference type="PANTHER" id="PTHR46382">
    <property type="entry name" value="PHOSPHATIDATE CYTIDYLYLTRANSFERASE"/>
    <property type="match status" value="1"/>
</dbReference>
<dbReference type="EC" id="2.7.7.41" evidence="6 18"/>
<comment type="pathway">
    <text evidence="3 18">Phospholipid metabolism; CDP-diacylglycerol biosynthesis; CDP-diacylglycerol from sn-glycerol 3-phosphate: step 3/3.</text>
</comment>
<evidence type="ECO:0000256" key="17">
    <source>
        <dbReference type="ARBA" id="ARBA00023264"/>
    </source>
</evidence>
<evidence type="ECO:0000256" key="11">
    <source>
        <dbReference type="ARBA" id="ARBA00022692"/>
    </source>
</evidence>
<evidence type="ECO:0000256" key="19">
    <source>
        <dbReference type="SAM" id="MobiDB-lite"/>
    </source>
</evidence>
<keyword evidence="22" id="KW-1185">Reference proteome</keyword>
<evidence type="ECO:0000313" key="22">
    <source>
        <dbReference type="Proteomes" id="UP000297318"/>
    </source>
</evidence>
<evidence type="ECO:0000256" key="7">
    <source>
        <dbReference type="ARBA" id="ARBA00019373"/>
    </source>
</evidence>
<keyword evidence="13 20" id="KW-1133">Transmembrane helix</keyword>
<protein>
    <recommendedName>
        <fullName evidence="7 18">Phosphatidate cytidylyltransferase</fullName>
        <ecNumber evidence="6 18">2.7.7.41</ecNumber>
    </recommendedName>
</protein>
<evidence type="ECO:0000256" key="16">
    <source>
        <dbReference type="ARBA" id="ARBA00023209"/>
    </source>
</evidence>
<feature type="transmembrane region" description="Helical" evidence="20">
    <location>
        <begin position="225"/>
        <end position="244"/>
    </location>
</feature>
<keyword evidence="9" id="KW-0444">Lipid biosynthesis</keyword>
<feature type="transmembrane region" description="Helical" evidence="20">
    <location>
        <begin position="145"/>
        <end position="163"/>
    </location>
</feature>
<evidence type="ECO:0000313" key="21">
    <source>
        <dbReference type="EMBL" id="TGO05931.1"/>
    </source>
</evidence>
<dbReference type="Pfam" id="PF01148">
    <property type="entry name" value="CTP_transf_1"/>
    <property type="match status" value="1"/>
</dbReference>
<dbReference type="GO" id="GO:0004605">
    <property type="term" value="F:phosphatidate cytidylyltransferase activity"/>
    <property type="evidence" value="ECO:0007669"/>
    <property type="project" value="UniProtKB-EC"/>
</dbReference>
<keyword evidence="8" id="KW-1003">Cell membrane</keyword>
<feature type="region of interest" description="Disordered" evidence="19">
    <location>
        <begin position="42"/>
        <end position="62"/>
    </location>
</feature>
<dbReference type="InterPro" id="IPR000374">
    <property type="entry name" value="PC_trans"/>
</dbReference>
<dbReference type="EMBL" id="RHPJ01000001">
    <property type="protein sequence ID" value="TGO05931.1"/>
    <property type="molecule type" value="Genomic_DNA"/>
</dbReference>
<evidence type="ECO:0000256" key="10">
    <source>
        <dbReference type="ARBA" id="ARBA00022679"/>
    </source>
</evidence>
<evidence type="ECO:0000256" key="3">
    <source>
        <dbReference type="ARBA" id="ARBA00005119"/>
    </source>
</evidence>
<evidence type="ECO:0000256" key="4">
    <source>
        <dbReference type="ARBA" id="ARBA00005189"/>
    </source>
</evidence>
<dbReference type="PANTHER" id="PTHR46382:SF1">
    <property type="entry name" value="PHOSPHATIDATE CYTIDYLYLTRANSFERASE"/>
    <property type="match status" value="1"/>
</dbReference>
<feature type="transmembrane region" description="Helical" evidence="20">
    <location>
        <begin position="265"/>
        <end position="283"/>
    </location>
</feature>
<dbReference type="GO" id="GO:0005886">
    <property type="term" value="C:plasma membrane"/>
    <property type="evidence" value="ECO:0007669"/>
    <property type="project" value="UniProtKB-SubCell"/>
</dbReference>